<feature type="signal peptide" evidence="2">
    <location>
        <begin position="1"/>
        <end position="26"/>
    </location>
</feature>
<sequence>MRRPAFFLLVLAAAAAGCDKSDSAAAAPPATGGPAAPRAAGSVVLSGADLYTLAPDRIEVGIAISGGLRPIESIVIRARLEGDVVEVIAREGDRVAQGALLARFESTEQEAALRSAEADKLAAETEAKTAQWNFEQTRDLFRAGAVPEREFRAAEQAAATSAARLAASEARLRAAALVERDTRVVAPVAGTIERRIIQSGVRALRGGELFTLVRTDILELTAAVPARLADEVRIGQPVRFVADARRFDGRVARVSPTVDPASQSVTVYVQVPNGDGTLKGNSFATGQIVASAFDNQLLVPQQAVRQPAAGAGAAPFVWRLKGGVLERAVVKLGVVDEGRGVVQVLDGLAAGDQVVVGNVGMLGAGMQVQLIGGEQPAAVGAR</sequence>
<dbReference type="InterPro" id="IPR058792">
    <property type="entry name" value="Beta-barrel_RND_2"/>
</dbReference>
<proteinExistence type="inferred from homology"/>
<keyword evidence="7" id="KW-1185">Reference proteome</keyword>
<accession>A0AA49JXA4</accession>
<accession>A0AA49JRV5</accession>
<dbReference type="InterPro" id="IPR058625">
    <property type="entry name" value="MdtA-like_BSH"/>
</dbReference>
<dbReference type="Pfam" id="PF25954">
    <property type="entry name" value="Beta-barrel_RND_2"/>
    <property type="match status" value="1"/>
</dbReference>
<dbReference type="GO" id="GO:1990281">
    <property type="term" value="C:efflux pump complex"/>
    <property type="evidence" value="ECO:0007669"/>
    <property type="project" value="TreeGrafter"/>
</dbReference>
<evidence type="ECO:0000256" key="1">
    <source>
        <dbReference type="ARBA" id="ARBA00009477"/>
    </source>
</evidence>
<dbReference type="Gene3D" id="2.40.50.100">
    <property type="match status" value="1"/>
</dbReference>
<dbReference type="RefSeq" id="WP_367886565.1">
    <property type="nucleotide sequence ID" value="NZ_CP130612.1"/>
</dbReference>
<keyword evidence="2" id="KW-0732">Signal</keyword>
<dbReference type="Gene3D" id="2.40.420.20">
    <property type="match status" value="1"/>
</dbReference>
<evidence type="ECO:0000259" key="4">
    <source>
        <dbReference type="Pfam" id="PF25954"/>
    </source>
</evidence>
<dbReference type="Gene3D" id="2.40.30.170">
    <property type="match status" value="1"/>
</dbReference>
<feature type="chain" id="PRO_5041399880" evidence="2">
    <location>
        <begin position="27"/>
        <end position="382"/>
    </location>
</feature>
<protein>
    <submittedName>
        <fullName evidence="6">Efflux RND transporter periplasmic adaptor subunit</fullName>
    </submittedName>
</protein>
<dbReference type="NCBIfam" id="TIGR01730">
    <property type="entry name" value="RND_mfp"/>
    <property type="match status" value="1"/>
</dbReference>
<comment type="similarity">
    <text evidence="1">Belongs to the membrane fusion protein (MFP) (TC 8.A.1) family.</text>
</comment>
<gene>
    <name evidence="5" type="ORF">Strain138_000087</name>
    <name evidence="6" type="ORF">Strain318_000087</name>
</gene>
<evidence type="ECO:0000313" key="5">
    <source>
        <dbReference type="EMBL" id="WKW10855.1"/>
    </source>
</evidence>
<feature type="domain" description="Multidrug resistance protein MdtA-like barrel-sandwich hybrid" evidence="3">
    <location>
        <begin position="74"/>
        <end position="206"/>
    </location>
</feature>
<reference evidence="6" key="1">
    <citation type="submission" date="2023-07" db="EMBL/GenBank/DDBJ databases">
        <authorList>
            <person name="Haufschild T."/>
            <person name="Kallscheuer N."/>
            <person name="Hammer J."/>
            <person name="Kohn T."/>
            <person name="Kabuu M."/>
            <person name="Jogler M."/>
            <person name="Wohfarth N."/>
            <person name="Heuer A."/>
            <person name="Rohde M."/>
            <person name="van Teeseling M.C.F."/>
            <person name="Jogler C."/>
        </authorList>
    </citation>
    <scope>NUCLEOTIDE SEQUENCE</scope>
    <source>
        <strain evidence="5">Strain 138</strain>
        <strain evidence="6">Strain 318</strain>
    </source>
</reference>
<dbReference type="PROSITE" id="PS51257">
    <property type="entry name" value="PROKAR_LIPOPROTEIN"/>
    <property type="match status" value="1"/>
</dbReference>
<evidence type="ECO:0000256" key="2">
    <source>
        <dbReference type="SAM" id="SignalP"/>
    </source>
</evidence>
<feature type="domain" description="CusB-like beta-barrel" evidence="4">
    <location>
        <begin position="220"/>
        <end position="290"/>
    </location>
</feature>
<dbReference type="SUPFAM" id="SSF111369">
    <property type="entry name" value="HlyD-like secretion proteins"/>
    <property type="match status" value="1"/>
</dbReference>
<dbReference type="AlphaFoldDB" id="A0AA49JXA4"/>
<dbReference type="Pfam" id="PF25917">
    <property type="entry name" value="BSH_RND"/>
    <property type="match status" value="1"/>
</dbReference>
<evidence type="ECO:0000259" key="3">
    <source>
        <dbReference type="Pfam" id="PF25917"/>
    </source>
</evidence>
<evidence type="ECO:0000313" key="6">
    <source>
        <dbReference type="EMBL" id="WKW13764.1"/>
    </source>
</evidence>
<dbReference type="EMBL" id="CP130613">
    <property type="protein sequence ID" value="WKW13764.1"/>
    <property type="molecule type" value="Genomic_DNA"/>
</dbReference>
<dbReference type="Gene3D" id="1.10.287.470">
    <property type="entry name" value="Helix hairpin bin"/>
    <property type="match status" value="1"/>
</dbReference>
<dbReference type="GO" id="GO:0015562">
    <property type="term" value="F:efflux transmembrane transporter activity"/>
    <property type="evidence" value="ECO:0007669"/>
    <property type="project" value="TreeGrafter"/>
</dbReference>
<name>A0AA49JXA4_9BACT</name>
<organism evidence="6 7">
    <name type="scientific">Pseudogemmatithrix spongiicola</name>
    <dbReference type="NCBI Taxonomy" id="3062599"/>
    <lineage>
        <taxon>Bacteria</taxon>
        <taxon>Pseudomonadati</taxon>
        <taxon>Gemmatimonadota</taxon>
        <taxon>Gemmatimonadia</taxon>
        <taxon>Gemmatimonadales</taxon>
        <taxon>Gemmatimonadaceae</taxon>
        <taxon>Pseudogemmatithrix</taxon>
    </lineage>
</organism>
<dbReference type="PANTHER" id="PTHR30469:SF38">
    <property type="entry name" value="HLYD FAMILY SECRETION PROTEIN"/>
    <property type="match status" value="1"/>
</dbReference>
<dbReference type="Proteomes" id="UP001229955">
    <property type="component" value="Chromosome"/>
</dbReference>
<evidence type="ECO:0000313" key="7">
    <source>
        <dbReference type="Proteomes" id="UP001229955"/>
    </source>
</evidence>
<dbReference type="PANTHER" id="PTHR30469">
    <property type="entry name" value="MULTIDRUG RESISTANCE PROTEIN MDTA"/>
    <property type="match status" value="1"/>
</dbReference>
<dbReference type="EMBL" id="CP130612">
    <property type="protein sequence ID" value="WKW10855.1"/>
    <property type="molecule type" value="Genomic_DNA"/>
</dbReference>
<dbReference type="InterPro" id="IPR006143">
    <property type="entry name" value="RND_pump_MFP"/>
</dbReference>
<dbReference type="KEGG" id="pspc:Strain318_000087"/>